<accession>A0A813E3N3</accession>
<gene>
    <name evidence="7" type="ORF">PGLA1383_LOCUS13549</name>
</gene>
<keyword evidence="4 5" id="KW-0472">Membrane</keyword>
<dbReference type="AlphaFoldDB" id="A0A813E3N3"/>
<comment type="caution">
    <text evidence="7">The sequence shown here is derived from an EMBL/GenBank/DDBJ whole genome shotgun (WGS) entry which is preliminary data.</text>
</comment>
<dbReference type="GO" id="GO:0016020">
    <property type="term" value="C:membrane"/>
    <property type="evidence" value="ECO:0007669"/>
    <property type="project" value="UniProtKB-SubCell"/>
</dbReference>
<evidence type="ECO:0000259" key="6">
    <source>
        <dbReference type="Pfam" id="PF00520"/>
    </source>
</evidence>
<dbReference type="EMBL" id="CAJNNV010007522">
    <property type="protein sequence ID" value="CAE8595031.1"/>
    <property type="molecule type" value="Genomic_DNA"/>
</dbReference>
<sequence length="94" mass="10727">YWTCDVPFTFLASQQSDGAQHISFKAMARQYASSWLLFDSIMVLVNWLAVVQLSHIGNPILLRFVSLLRCLRVPRFIFKSRAGILVYSTLIASM</sequence>
<evidence type="ECO:0000256" key="4">
    <source>
        <dbReference type="ARBA" id="ARBA00023136"/>
    </source>
</evidence>
<evidence type="ECO:0000256" key="2">
    <source>
        <dbReference type="ARBA" id="ARBA00022692"/>
    </source>
</evidence>
<evidence type="ECO:0000313" key="7">
    <source>
        <dbReference type="EMBL" id="CAE8595031.1"/>
    </source>
</evidence>
<organism evidence="7 8">
    <name type="scientific">Polarella glacialis</name>
    <name type="common">Dinoflagellate</name>
    <dbReference type="NCBI Taxonomy" id="89957"/>
    <lineage>
        <taxon>Eukaryota</taxon>
        <taxon>Sar</taxon>
        <taxon>Alveolata</taxon>
        <taxon>Dinophyceae</taxon>
        <taxon>Suessiales</taxon>
        <taxon>Suessiaceae</taxon>
        <taxon>Polarella</taxon>
    </lineage>
</organism>
<name>A0A813E3N3_POLGL</name>
<feature type="non-terminal residue" evidence="7">
    <location>
        <position position="1"/>
    </location>
</feature>
<feature type="transmembrane region" description="Helical" evidence="5">
    <location>
        <begin position="35"/>
        <end position="54"/>
    </location>
</feature>
<keyword evidence="8" id="KW-1185">Reference proteome</keyword>
<evidence type="ECO:0000313" key="8">
    <source>
        <dbReference type="Proteomes" id="UP000654075"/>
    </source>
</evidence>
<dbReference type="GO" id="GO:0005216">
    <property type="term" value="F:monoatomic ion channel activity"/>
    <property type="evidence" value="ECO:0007669"/>
    <property type="project" value="InterPro"/>
</dbReference>
<dbReference type="InterPro" id="IPR005821">
    <property type="entry name" value="Ion_trans_dom"/>
</dbReference>
<evidence type="ECO:0000256" key="1">
    <source>
        <dbReference type="ARBA" id="ARBA00004141"/>
    </source>
</evidence>
<feature type="non-terminal residue" evidence="7">
    <location>
        <position position="94"/>
    </location>
</feature>
<evidence type="ECO:0000256" key="3">
    <source>
        <dbReference type="ARBA" id="ARBA00022989"/>
    </source>
</evidence>
<feature type="domain" description="Ion transport" evidence="6">
    <location>
        <begin position="28"/>
        <end position="93"/>
    </location>
</feature>
<reference evidence="7" key="1">
    <citation type="submission" date="2021-02" db="EMBL/GenBank/DDBJ databases">
        <authorList>
            <person name="Dougan E. K."/>
            <person name="Rhodes N."/>
            <person name="Thang M."/>
            <person name="Chan C."/>
        </authorList>
    </citation>
    <scope>NUCLEOTIDE SEQUENCE</scope>
</reference>
<keyword evidence="2 5" id="KW-0812">Transmembrane</keyword>
<keyword evidence="3 5" id="KW-1133">Transmembrane helix</keyword>
<protein>
    <recommendedName>
        <fullName evidence="6">Ion transport domain-containing protein</fullName>
    </recommendedName>
</protein>
<comment type="subcellular location">
    <subcellularLocation>
        <location evidence="1">Membrane</location>
        <topology evidence="1">Multi-pass membrane protein</topology>
    </subcellularLocation>
</comment>
<evidence type="ECO:0000256" key="5">
    <source>
        <dbReference type="SAM" id="Phobius"/>
    </source>
</evidence>
<dbReference type="Proteomes" id="UP000654075">
    <property type="component" value="Unassembled WGS sequence"/>
</dbReference>
<proteinExistence type="predicted"/>
<dbReference type="Pfam" id="PF00520">
    <property type="entry name" value="Ion_trans"/>
    <property type="match status" value="1"/>
</dbReference>